<reference evidence="2" key="1">
    <citation type="submission" date="2025-08" db="UniProtKB">
        <authorList>
            <consortium name="RefSeq"/>
        </authorList>
    </citation>
    <scope>IDENTIFICATION</scope>
    <source>
        <strain evidence="2">Aabys</strain>
        <tissue evidence="2">Whole body</tissue>
    </source>
</reference>
<dbReference type="SMART" id="SM00697">
    <property type="entry name" value="DM8"/>
    <property type="match status" value="1"/>
</dbReference>
<dbReference type="Pfam" id="PF06477">
    <property type="entry name" value="DUF1091"/>
    <property type="match status" value="1"/>
</dbReference>
<evidence type="ECO:0000313" key="2">
    <source>
        <dbReference type="RefSeq" id="XP_058977361.1"/>
    </source>
</evidence>
<gene>
    <name evidence="2" type="primary">LOC101894591</name>
</gene>
<dbReference type="Proteomes" id="UP001652621">
    <property type="component" value="Unplaced"/>
</dbReference>
<keyword evidence="1" id="KW-1185">Reference proteome</keyword>
<evidence type="ECO:0000313" key="1">
    <source>
        <dbReference type="Proteomes" id="UP001652621"/>
    </source>
</evidence>
<proteinExistence type="predicted"/>
<organism evidence="1 2">
    <name type="scientific">Musca domestica</name>
    <name type="common">House fly</name>
    <dbReference type="NCBI Taxonomy" id="7370"/>
    <lineage>
        <taxon>Eukaryota</taxon>
        <taxon>Metazoa</taxon>
        <taxon>Ecdysozoa</taxon>
        <taxon>Arthropoda</taxon>
        <taxon>Hexapoda</taxon>
        <taxon>Insecta</taxon>
        <taxon>Pterygota</taxon>
        <taxon>Neoptera</taxon>
        <taxon>Endopterygota</taxon>
        <taxon>Diptera</taxon>
        <taxon>Brachycera</taxon>
        <taxon>Muscomorpha</taxon>
        <taxon>Muscoidea</taxon>
        <taxon>Muscidae</taxon>
        <taxon>Musca</taxon>
    </lineage>
</organism>
<dbReference type="RefSeq" id="XP_058977361.1">
    <property type="nucleotide sequence ID" value="XM_059121378.1"/>
</dbReference>
<dbReference type="InterPro" id="IPR010512">
    <property type="entry name" value="DUF1091"/>
</dbReference>
<sequence length="175" mass="20072">MTQHILDASEEALCYQLIFYNISWTDNRPDFIVNMTFDDPGSIRSETTVNREIAYPVSKFRIVVREDKRSSTLYNVTARMCDLVSTFSKVPLVKQGYITAVKQSNMSFDCPLKPGFYVMGNIRIGSRNPVVSFLYRPKVVYLITGGMYEELKNKSLIPLTTYKISVKIVKKPCKE</sequence>
<dbReference type="GeneID" id="101894591"/>
<name>A0ABM3UUZ9_MUSDO</name>
<protein>
    <submittedName>
        <fullName evidence="2">Uncharacterized protein LOC101894591</fullName>
    </submittedName>
</protein>
<accession>A0ABM3UUZ9</accession>
<dbReference type="PANTHER" id="PTHR20898">
    <property type="entry name" value="DAEDALUS ON 3-RELATED-RELATED"/>
    <property type="match status" value="1"/>
</dbReference>